<evidence type="ECO:0000256" key="2">
    <source>
        <dbReference type="SAM" id="MobiDB-lite"/>
    </source>
</evidence>
<evidence type="ECO:0000313" key="4">
    <source>
        <dbReference type="Proteomes" id="UP000324705"/>
    </source>
</evidence>
<dbReference type="PANTHER" id="PTHR31087:SF145">
    <property type="entry name" value="OS01G0931600 PROTEIN"/>
    <property type="match status" value="1"/>
</dbReference>
<name>A0A9R1QXX9_TRITD</name>
<dbReference type="AlphaFoldDB" id="A0A9R1QXX9"/>
<comment type="similarity">
    <text evidence="1">Belongs to the LOR family.</text>
</comment>
<dbReference type="Proteomes" id="UP000324705">
    <property type="component" value="Chromosome 3B"/>
</dbReference>
<dbReference type="Gramene" id="TRITD3Bv1G244960.2">
    <property type="protein sequence ID" value="TRITD3Bv1G244960.2"/>
    <property type="gene ID" value="TRITD3Bv1G244960"/>
</dbReference>
<dbReference type="SUPFAM" id="SSF54518">
    <property type="entry name" value="Tubby C-terminal domain-like"/>
    <property type="match status" value="1"/>
</dbReference>
<proteinExistence type="inferred from homology"/>
<evidence type="ECO:0000313" key="3">
    <source>
        <dbReference type="EMBL" id="VAH84176.1"/>
    </source>
</evidence>
<dbReference type="Pfam" id="PF04525">
    <property type="entry name" value="LOR"/>
    <property type="match status" value="1"/>
</dbReference>
<dbReference type="PANTHER" id="PTHR31087">
    <property type="match status" value="1"/>
</dbReference>
<dbReference type="InterPro" id="IPR025659">
    <property type="entry name" value="Tubby-like_C"/>
</dbReference>
<dbReference type="EMBL" id="LT934116">
    <property type="protein sequence ID" value="VAH84176.1"/>
    <property type="molecule type" value="Genomic_DNA"/>
</dbReference>
<dbReference type="Gene3D" id="2.40.160.200">
    <property type="entry name" value="LURP1-related"/>
    <property type="match status" value="1"/>
</dbReference>
<evidence type="ECO:0008006" key="5">
    <source>
        <dbReference type="Google" id="ProtNLM"/>
    </source>
</evidence>
<reference evidence="3 4" key="1">
    <citation type="submission" date="2017-09" db="EMBL/GenBank/DDBJ databases">
        <authorList>
            <consortium name="International Durum Wheat Genome Sequencing Consortium (IDWGSC)"/>
            <person name="Milanesi L."/>
        </authorList>
    </citation>
    <scope>NUCLEOTIDE SEQUENCE [LARGE SCALE GENOMIC DNA]</scope>
    <source>
        <strain evidence="4">cv. Svevo</strain>
    </source>
</reference>
<sequence>MAKIQPLLAAPSPPSSGDHRQGQRGRQAYTVWMKSLVFNGNGCAVYGPDGAVAFRVDNYGCRGGREVLFMDRAGNALIRIRRKGFGMFRRWEVSRCAHNGHEDEEATPWFSVRRAEKGGAAVTMHGGARTCYRIAGCSGARKPEYTVRGVDGAAVAEVARKQTAAGVVLGEDVLTLTVAPEVDQLLVLGLVVVRGLINRSL</sequence>
<feature type="compositionally biased region" description="Low complexity" evidence="2">
    <location>
        <begin position="1"/>
        <end position="10"/>
    </location>
</feature>
<gene>
    <name evidence="3" type="ORF">TRITD_3Bv1G244960</name>
</gene>
<protein>
    <recommendedName>
        <fullName evidence="5">Protein LURP-one-related 11</fullName>
    </recommendedName>
</protein>
<evidence type="ECO:0000256" key="1">
    <source>
        <dbReference type="ARBA" id="ARBA00005437"/>
    </source>
</evidence>
<organism evidence="3 4">
    <name type="scientific">Triticum turgidum subsp. durum</name>
    <name type="common">Durum wheat</name>
    <name type="synonym">Triticum durum</name>
    <dbReference type="NCBI Taxonomy" id="4567"/>
    <lineage>
        <taxon>Eukaryota</taxon>
        <taxon>Viridiplantae</taxon>
        <taxon>Streptophyta</taxon>
        <taxon>Embryophyta</taxon>
        <taxon>Tracheophyta</taxon>
        <taxon>Spermatophyta</taxon>
        <taxon>Magnoliopsida</taxon>
        <taxon>Liliopsida</taxon>
        <taxon>Poales</taxon>
        <taxon>Poaceae</taxon>
        <taxon>BOP clade</taxon>
        <taxon>Pooideae</taxon>
        <taxon>Triticodae</taxon>
        <taxon>Triticeae</taxon>
        <taxon>Triticinae</taxon>
        <taxon>Triticum</taxon>
    </lineage>
</organism>
<feature type="region of interest" description="Disordered" evidence="2">
    <location>
        <begin position="1"/>
        <end position="24"/>
    </location>
</feature>
<keyword evidence="4" id="KW-1185">Reference proteome</keyword>
<accession>A0A9R1QXX9</accession>
<dbReference type="InterPro" id="IPR007612">
    <property type="entry name" value="LOR"/>
</dbReference>
<dbReference type="InterPro" id="IPR038595">
    <property type="entry name" value="LOR_sf"/>
</dbReference>